<name>A0A8G2EX73_9PROT</name>
<accession>A0A8G2EX73</accession>
<feature type="region of interest" description="Disordered" evidence="11">
    <location>
        <begin position="184"/>
        <end position="223"/>
    </location>
</feature>
<dbReference type="Gene3D" id="3.40.30.10">
    <property type="entry name" value="Glutaredoxin"/>
    <property type="match status" value="1"/>
</dbReference>
<evidence type="ECO:0000256" key="1">
    <source>
        <dbReference type="ARBA" id="ARBA00010643"/>
    </source>
</evidence>
<comment type="similarity">
    <text evidence="1">Belongs to the complex I 24 kDa subunit family.</text>
</comment>
<dbReference type="GO" id="GO:0003954">
    <property type="term" value="F:NADH dehydrogenase activity"/>
    <property type="evidence" value="ECO:0007669"/>
    <property type="project" value="TreeGrafter"/>
</dbReference>
<dbReference type="GO" id="GO:0022804">
    <property type="term" value="F:active transmembrane transporter activity"/>
    <property type="evidence" value="ECO:0007669"/>
    <property type="project" value="UniProtKB-ARBA"/>
</dbReference>
<evidence type="ECO:0000256" key="10">
    <source>
        <dbReference type="PIRSR" id="PIRSR000216-1"/>
    </source>
</evidence>
<dbReference type="InterPro" id="IPR041921">
    <property type="entry name" value="NuoE_N"/>
</dbReference>
<dbReference type="GO" id="GO:0008324">
    <property type="term" value="F:monoatomic cation transmembrane transporter activity"/>
    <property type="evidence" value="ECO:0007669"/>
    <property type="project" value="UniProtKB-ARBA"/>
</dbReference>
<comment type="caution">
    <text evidence="12">The sequence shown here is derived from an EMBL/GenBank/DDBJ whole genome shotgun (WGS) entry which is preliminary data.</text>
</comment>
<dbReference type="FunFam" id="3.40.30.10:FF:000022">
    <property type="entry name" value="NADH dehydrogenase flavoprotein 2, mitochondrial"/>
    <property type="match status" value="1"/>
</dbReference>
<comment type="cofactor">
    <cofactor evidence="10">
        <name>[2Fe-2S] cluster</name>
        <dbReference type="ChEBI" id="CHEBI:190135"/>
    </cofactor>
    <text evidence="10">Binds 1 [2Fe-2S] cluster.</text>
</comment>
<evidence type="ECO:0000313" key="13">
    <source>
        <dbReference type="Proteomes" id="UP000198615"/>
    </source>
</evidence>
<sequence length="223" mass="24349">MSTKPIAEAHLQPDSFEWTAESKATIEEIVAKYPAGRQASAVIPLLDLAQRQHDNWIPLKAMDTIAATLDMPRIRVMEVATFYTMFNLAPVGKWFLQACTTTPCWLRGSDDVMRCIKDKLGLSKNYTTTADGQFTLLEVECLGVCANAPVVQVNDDVYEDLDYELTAKLIDDLKAGKAPEVGSMLGRKGSMSKDGPTSLVSLKDSDGVPPWFAEKQASAGGDD</sequence>
<keyword evidence="13" id="KW-1185">Reference proteome</keyword>
<evidence type="ECO:0000256" key="5">
    <source>
        <dbReference type="ARBA" id="ARBA00023004"/>
    </source>
</evidence>
<organism evidence="12 13">
    <name type="scientific">Thalassobaculum litoreum DSM 18839</name>
    <dbReference type="NCBI Taxonomy" id="1123362"/>
    <lineage>
        <taxon>Bacteria</taxon>
        <taxon>Pseudomonadati</taxon>
        <taxon>Pseudomonadota</taxon>
        <taxon>Alphaproteobacteria</taxon>
        <taxon>Rhodospirillales</taxon>
        <taxon>Thalassobaculaceae</taxon>
        <taxon>Thalassobaculum</taxon>
    </lineage>
</organism>
<comment type="cofactor">
    <cofactor evidence="8">
        <name>[2Fe-2S] cluster</name>
        <dbReference type="ChEBI" id="CHEBI:190135"/>
    </cofactor>
</comment>
<feature type="binding site" evidence="10">
    <location>
        <position position="104"/>
    </location>
    <ligand>
        <name>[2Fe-2S] cluster</name>
        <dbReference type="ChEBI" id="CHEBI:190135"/>
    </ligand>
</feature>
<dbReference type="GO" id="GO:0031090">
    <property type="term" value="C:organelle membrane"/>
    <property type="evidence" value="ECO:0007669"/>
    <property type="project" value="UniProtKB-ARBA"/>
</dbReference>
<evidence type="ECO:0000313" key="12">
    <source>
        <dbReference type="EMBL" id="SDF10066.1"/>
    </source>
</evidence>
<dbReference type="PANTHER" id="PTHR10371:SF3">
    <property type="entry name" value="NADH DEHYDROGENASE [UBIQUINONE] FLAVOPROTEIN 2, MITOCHONDRIAL"/>
    <property type="match status" value="1"/>
</dbReference>
<dbReference type="InterPro" id="IPR042128">
    <property type="entry name" value="NuoE_dom"/>
</dbReference>
<evidence type="ECO:0000256" key="2">
    <source>
        <dbReference type="ARBA" id="ARBA00022714"/>
    </source>
</evidence>
<dbReference type="GO" id="GO:0031967">
    <property type="term" value="C:organelle envelope"/>
    <property type="evidence" value="ECO:0007669"/>
    <property type="project" value="UniProtKB-ARBA"/>
</dbReference>
<dbReference type="GO" id="GO:0098662">
    <property type="term" value="P:inorganic cation transmembrane transport"/>
    <property type="evidence" value="ECO:0007669"/>
    <property type="project" value="UniProtKB-ARBA"/>
</dbReference>
<feature type="binding site" evidence="10">
    <location>
        <position position="141"/>
    </location>
    <ligand>
        <name>[2Fe-2S] cluster</name>
        <dbReference type="ChEBI" id="CHEBI:190135"/>
    </ligand>
</feature>
<dbReference type="GO" id="GO:0098796">
    <property type="term" value="C:membrane protein complex"/>
    <property type="evidence" value="ECO:0007669"/>
    <property type="project" value="UniProtKB-ARBA"/>
</dbReference>
<dbReference type="GO" id="GO:1902494">
    <property type="term" value="C:catalytic complex"/>
    <property type="evidence" value="ECO:0007669"/>
    <property type="project" value="UniProtKB-ARBA"/>
</dbReference>
<evidence type="ECO:0000256" key="11">
    <source>
        <dbReference type="SAM" id="MobiDB-lite"/>
    </source>
</evidence>
<evidence type="ECO:0000256" key="8">
    <source>
        <dbReference type="ARBA" id="ARBA00034078"/>
    </source>
</evidence>
<evidence type="ECO:0000256" key="6">
    <source>
        <dbReference type="ARBA" id="ARBA00023014"/>
    </source>
</evidence>
<proteinExistence type="inferred from homology"/>
<evidence type="ECO:0000256" key="3">
    <source>
        <dbReference type="ARBA" id="ARBA00022723"/>
    </source>
</evidence>
<dbReference type="CDD" id="cd03064">
    <property type="entry name" value="TRX_Fd_NuoE"/>
    <property type="match status" value="1"/>
</dbReference>
<gene>
    <name evidence="12" type="ORF">SAMN05660686_00248</name>
</gene>
<dbReference type="SUPFAM" id="SSF52833">
    <property type="entry name" value="Thioredoxin-like"/>
    <property type="match status" value="1"/>
</dbReference>
<feature type="binding site" evidence="10">
    <location>
        <position position="145"/>
    </location>
    <ligand>
        <name>[2Fe-2S] cluster</name>
        <dbReference type="ChEBI" id="CHEBI:190135"/>
    </ligand>
</feature>
<dbReference type="Pfam" id="PF01257">
    <property type="entry name" value="2Fe-2S_thioredx"/>
    <property type="match status" value="1"/>
</dbReference>
<dbReference type="NCBIfam" id="TIGR01958">
    <property type="entry name" value="nuoE_fam"/>
    <property type="match status" value="1"/>
</dbReference>
<evidence type="ECO:0000256" key="4">
    <source>
        <dbReference type="ARBA" id="ARBA00022967"/>
    </source>
</evidence>
<dbReference type="PANTHER" id="PTHR10371">
    <property type="entry name" value="NADH DEHYDROGENASE UBIQUINONE FLAVOPROTEIN 2, MITOCHONDRIAL"/>
    <property type="match status" value="1"/>
</dbReference>
<dbReference type="AlphaFoldDB" id="A0A8G2EX73"/>
<keyword evidence="7" id="KW-0520">NAD</keyword>
<dbReference type="OrthoDB" id="9807941at2"/>
<evidence type="ECO:0000256" key="9">
    <source>
        <dbReference type="ARBA" id="ARBA00047712"/>
    </source>
</evidence>
<keyword evidence="3 10" id="KW-0479">Metal-binding</keyword>
<dbReference type="InterPro" id="IPR002023">
    <property type="entry name" value="NuoE-like"/>
</dbReference>
<dbReference type="FunFam" id="1.10.10.1590:FF:000001">
    <property type="entry name" value="NADH-quinone oxidoreductase subunit E"/>
    <property type="match status" value="1"/>
</dbReference>
<feature type="binding site" evidence="10">
    <location>
        <position position="99"/>
    </location>
    <ligand>
        <name>[2Fe-2S] cluster</name>
        <dbReference type="ChEBI" id="CHEBI:190135"/>
    </ligand>
</feature>
<dbReference type="Gene3D" id="1.10.10.1590">
    <property type="entry name" value="NADH-quinone oxidoreductase subunit E"/>
    <property type="match status" value="1"/>
</dbReference>
<dbReference type="GO" id="GO:0051537">
    <property type="term" value="F:2 iron, 2 sulfur cluster binding"/>
    <property type="evidence" value="ECO:0007669"/>
    <property type="project" value="UniProtKB-KW"/>
</dbReference>
<reference evidence="12 13" key="1">
    <citation type="submission" date="2016-10" db="EMBL/GenBank/DDBJ databases">
        <authorList>
            <person name="Varghese N."/>
            <person name="Submissions S."/>
        </authorList>
    </citation>
    <scope>NUCLEOTIDE SEQUENCE [LARGE SCALE GENOMIC DNA]</scope>
    <source>
        <strain evidence="12 13">DSM 18839</strain>
    </source>
</reference>
<protein>
    <submittedName>
        <fullName evidence="12">NADH-quinone oxidoreductase subunit E</fullName>
    </submittedName>
</protein>
<dbReference type="InterPro" id="IPR036249">
    <property type="entry name" value="Thioredoxin-like_sf"/>
</dbReference>
<dbReference type="PIRSF" id="PIRSF000216">
    <property type="entry name" value="NADH_DH_24kDa"/>
    <property type="match status" value="1"/>
</dbReference>
<dbReference type="PROSITE" id="PS01099">
    <property type="entry name" value="COMPLEX1_24K"/>
    <property type="match status" value="1"/>
</dbReference>
<evidence type="ECO:0000256" key="7">
    <source>
        <dbReference type="ARBA" id="ARBA00023027"/>
    </source>
</evidence>
<dbReference type="GO" id="GO:0046872">
    <property type="term" value="F:metal ion binding"/>
    <property type="evidence" value="ECO:0007669"/>
    <property type="project" value="UniProtKB-KW"/>
</dbReference>
<keyword evidence="2 10" id="KW-0001">2Fe-2S</keyword>
<dbReference type="Proteomes" id="UP000198615">
    <property type="component" value="Unassembled WGS sequence"/>
</dbReference>
<keyword evidence="4" id="KW-1278">Translocase</keyword>
<dbReference type="RefSeq" id="WP_028794903.1">
    <property type="nucleotide sequence ID" value="NZ_FNBW01000001.1"/>
</dbReference>
<dbReference type="EMBL" id="FNBW01000001">
    <property type="protein sequence ID" value="SDF10066.1"/>
    <property type="molecule type" value="Genomic_DNA"/>
</dbReference>
<keyword evidence="5 10" id="KW-0408">Iron</keyword>
<dbReference type="GO" id="GO:0022890">
    <property type="term" value="F:inorganic cation transmembrane transporter activity"/>
    <property type="evidence" value="ECO:0007669"/>
    <property type="project" value="UniProtKB-ARBA"/>
</dbReference>
<keyword evidence="6 10" id="KW-0411">Iron-sulfur</keyword>
<comment type="catalytic activity">
    <reaction evidence="9">
        <text>a quinone + NADH + 5 H(+)(in) = a quinol + NAD(+) + 4 H(+)(out)</text>
        <dbReference type="Rhea" id="RHEA:57888"/>
        <dbReference type="ChEBI" id="CHEBI:15378"/>
        <dbReference type="ChEBI" id="CHEBI:24646"/>
        <dbReference type="ChEBI" id="CHEBI:57540"/>
        <dbReference type="ChEBI" id="CHEBI:57945"/>
        <dbReference type="ChEBI" id="CHEBI:132124"/>
    </reaction>
</comment>